<evidence type="ECO:0000313" key="2">
    <source>
        <dbReference type="Proteomes" id="UP001216150"/>
    </source>
</evidence>
<reference evidence="1 2" key="1">
    <citation type="journal article" date="2023" name="IMA Fungus">
        <title>Comparative genomic study of the Penicillium genus elucidates a diverse pangenome and 15 lateral gene transfer events.</title>
        <authorList>
            <person name="Petersen C."/>
            <person name="Sorensen T."/>
            <person name="Nielsen M.R."/>
            <person name="Sondergaard T.E."/>
            <person name="Sorensen J.L."/>
            <person name="Fitzpatrick D.A."/>
            <person name="Frisvad J.C."/>
            <person name="Nielsen K.L."/>
        </authorList>
    </citation>
    <scope>NUCLEOTIDE SEQUENCE [LARGE SCALE GENOMIC DNA]</scope>
    <source>
        <strain evidence="1 2">IBT 29057</strain>
    </source>
</reference>
<dbReference type="Proteomes" id="UP001216150">
    <property type="component" value="Unassembled WGS sequence"/>
</dbReference>
<protein>
    <submittedName>
        <fullName evidence="1">Uncharacterized protein</fullName>
    </submittedName>
</protein>
<accession>A0AAD6E612</accession>
<organism evidence="1 2">
    <name type="scientific">Penicillium hetheringtonii</name>
    <dbReference type="NCBI Taxonomy" id="911720"/>
    <lineage>
        <taxon>Eukaryota</taxon>
        <taxon>Fungi</taxon>
        <taxon>Dikarya</taxon>
        <taxon>Ascomycota</taxon>
        <taxon>Pezizomycotina</taxon>
        <taxon>Eurotiomycetes</taxon>
        <taxon>Eurotiomycetidae</taxon>
        <taxon>Eurotiales</taxon>
        <taxon>Aspergillaceae</taxon>
        <taxon>Penicillium</taxon>
    </lineage>
</organism>
<comment type="caution">
    <text evidence="1">The sequence shown here is derived from an EMBL/GenBank/DDBJ whole genome shotgun (WGS) entry which is preliminary data.</text>
</comment>
<dbReference type="EMBL" id="JAQJAC010000001">
    <property type="protein sequence ID" value="KAJ5600718.1"/>
    <property type="molecule type" value="Genomic_DNA"/>
</dbReference>
<dbReference type="AlphaFoldDB" id="A0AAD6E612"/>
<gene>
    <name evidence="1" type="ORF">N7450_001785</name>
</gene>
<sequence>MVKSQHKATPEDHIAASQIQTTDMVLAEQDPSNHLLRKIYVLGHSIEASRTLGSTSSTRNLGHHPGQVAHRIAIHSVCATQVDGTSWVYNGNVTNAQDPLDVRVRRMEDGSMTNGSKFFNGDMTADEFRRFFCNGR</sequence>
<proteinExistence type="predicted"/>
<name>A0AAD6E612_9EURO</name>
<keyword evidence="2" id="KW-1185">Reference proteome</keyword>
<evidence type="ECO:0000313" key="1">
    <source>
        <dbReference type="EMBL" id="KAJ5600718.1"/>
    </source>
</evidence>